<evidence type="ECO:0000313" key="6">
    <source>
        <dbReference type="EMBL" id="KAF4618487.1"/>
    </source>
</evidence>
<keyword evidence="2" id="KW-0646">Protease inhibitor</keyword>
<proteinExistence type="inferred from homology"/>
<sequence length="149" mass="16162">MTLSPGTYEIHSSKTHYATGTGAEDFVRALPHGAGSVNQTWRVVLVEEEDNVYNILPSLPVPPVAFAIIGGVRAGGPISLSMPPTQFYITPKDENKHIYVITPKGGPIGVKLVVVVEERDNVPTLVVDPFPIDRDVEDLPGWVFTEVDS</sequence>
<evidence type="ECO:0000256" key="2">
    <source>
        <dbReference type="ARBA" id="ARBA00022690"/>
    </source>
</evidence>
<comment type="function">
    <text evidence="4">Binds and inhibits cysteine proteinases. Inhibits most strongly papain and cathepsin L, more weakly bromelain and cathepsin B while it is completely ineffective against cathepsin H.</text>
</comment>
<accession>A0A8H4QY82</accession>
<protein>
    <submittedName>
        <fullName evidence="6">Uncharacterized protein</fullName>
    </submittedName>
</protein>
<organism evidence="6 7">
    <name type="scientific">Agrocybe pediades</name>
    <dbReference type="NCBI Taxonomy" id="84607"/>
    <lineage>
        <taxon>Eukaryota</taxon>
        <taxon>Fungi</taxon>
        <taxon>Dikarya</taxon>
        <taxon>Basidiomycota</taxon>
        <taxon>Agaricomycotina</taxon>
        <taxon>Agaricomycetes</taxon>
        <taxon>Agaricomycetidae</taxon>
        <taxon>Agaricales</taxon>
        <taxon>Agaricineae</taxon>
        <taxon>Strophariaceae</taxon>
        <taxon>Agrocybe</taxon>
    </lineage>
</organism>
<name>A0A8H4QY82_9AGAR</name>
<keyword evidence="3" id="KW-0789">Thiol protease inhibitor</keyword>
<dbReference type="InterPro" id="IPR019508">
    <property type="entry name" value="Prot_inh_I48_clitocypin"/>
</dbReference>
<gene>
    <name evidence="6" type="ORF">D9613_009742</name>
</gene>
<evidence type="ECO:0000313" key="7">
    <source>
        <dbReference type="Proteomes" id="UP000521872"/>
    </source>
</evidence>
<evidence type="ECO:0000256" key="5">
    <source>
        <dbReference type="ARBA" id="ARBA00025775"/>
    </source>
</evidence>
<dbReference type="Gene3D" id="2.80.10.50">
    <property type="match status" value="1"/>
</dbReference>
<keyword evidence="7" id="KW-1185">Reference proteome</keyword>
<evidence type="ECO:0000256" key="4">
    <source>
        <dbReference type="ARBA" id="ARBA00024855"/>
    </source>
</evidence>
<comment type="similarity">
    <text evidence="5">Belongs to the protease inhibitor I48 family.</text>
</comment>
<evidence type="ECO:0000256" key="1">
    <source>
        <dbReference type="ARBA" id="ARBA00011738"/>
    </source>
</evidence>
<dbReference type="Pfam" id="PF10467">
    <property type="entry name" value="Inhibitor_I48"/>
    <property type="match status" value="1"/>
</dbReference>
<dbReference type="EMBL" id="JAACJL010000017">
    <property type="protein sequence ID" value="KAF4618487.1"/>
    <property type="molecule type" value="Genomic_DNA"/>
</dbReference>
<comment type="subunit">
    <text evidence="1">Homodimer.</text>
</comment>
<dbReference type="AlphaFoldDB" id="A0A8H4QY82"/>
<evidence type="ECO:0000256" key="3">
    <source>
        <dbReference type="ARBA" id="ARBA00022704"/>
    </source>
</evidence>
<reference evidence="6 7" key="1">
    <citation type="submission" date="2019-12" db="EMBL/GenBank/DDBJ databases">
        <authorList>
            <person name="Floudas D."/>
            <person name="Bentzer J."/>
            <person name="Ahren D."/>
            <person name="Johansson T."/>
            <person name="Persson P."/>
            <person name="Tunlid A."/>
        </authorList>
    </citation>
    <scope>NUCLEOTIDE SEQUENCE [LARGE SCALE GENOMIC DNA]</scope>
    <source>
        <strain evidence="6 7">CBS 102.39</strain>
    </source>
</reference>
<dbReference type="Proteomes" id="UP000521872">
    <property type="component" value="Unassembled WGS sequence"/>
</dbReference>
<comment type="caution">
    <text evidence="6">The sequence shown here is derived from an EMBL/GenBank/DDBJ whole genome shotgun (WGS) entry which is preliminary data.</text>
</comment>
<dbReference type="GO" id="GO:0004869">
    <property type="term" value="F:cysteine-type endopeptidase inhibitor activity"/>
    <property type="evidence" value="ECO:0007669"/>
    <property type="project" value="UniProtKB-KW"/>
</dbReference>